<reference evidence="3 4" key="1">
    <citation type="submission" date="2019-06" db="EMBL/GenBank/DDBJ databases">
        <title>Metagenome assembled Genome of Spiribacter salinus SL48-SHIP from the microbial mat of Salt Lake 48 (Novosibirsk region, Russia).</title>
        <authorList>
            <person name="Shipova A."/>
            <person name="Rozanov A.S."/>
            <person name="Bryanskaya A.V."/>
            <person name="Peltek S.E."/>
        </authorList>
    </citation>
    <scope>NUCLEOTIDE SEQUENCE [LARGE SCALE GENOMIC DNA]</scope>
    <source>
        <strain evidence="3">SL48-SHIP-2</strain>
    </source>
</reference>
<dbReference type="Proteomes" id="UP000315400">
    <property type="component" value="Unassembled WGS sequence"/>
</dbReference>
<sequence length="292" mass="31505">MIIAITLAVVVALMLAARAWLHRRLAAPRVPVTTTPEALGLVGQAVQIPTARGKWLSAWLLDGDPQRGRVVLCHGWGVNRCALVPLARPLQALGWQVLMFDVRNHGESDSDTFSSMPRFAEDIDAALAWLQARTEDGAGPMVVAGHSVGAAATLLAASRRNDLAGVISLAGFVHPGVMMRRWLAARGIPLMPLGFLILRYVEHVIGYRFEAIAPVNVIRAIRCPVLIAHGRSDRVIPPQDAEALAAAADPNQIELVWLRGGHDLSAELADQWPRLSGFLSRLDPVSQAARPA</sequence>
<dbReference type="InterPro" id="IPR029058">
    <property type="entry name" value="AB_hydrolase_fold"/>
</dbReference>
<dbReference type="STRING" id="1260251.SPISAL_00795"/>
<dbReference type="AlphaFoldDB" id="A0A540VWI9"/>
<gene>
    <name evidence="3" type="ORF">FKY71_03255</name>
</gene>
<keyword evidence="1" id="KW-0378">Hydrolase</keyword>
<dbReference type="Gene3D" id="3.40.50.1820">
    <property type="entry name" value="alpha/beta hydrolase"/>
    <property type="match status" value="1"/>
</dbReference>
<accession>A0A540VWI9</accession>
<dbReference type="Pfam" id="PF12146">
    <property type="entry name" value="Hydrolase_4"/>
    <property type="match status" value="1"/>
</dbReference>
<dbReference type="GO" id="GO:0052689">
    <property type="term" value="F:carboxylic ester hydrolase activity"/>
    <property type="evidence" value="ECO:0007669"/>
    <property type="project" value="UniProtKB-ARBA"/>
</dbReference>
<organism evidence="3 4">
    <name type="scientific">Spiribacter salinus</name>
    <dbReference type="NCBI Taxonomy" id="1335746"/>
    <lineage>
        <taxon>Bacteria</taxon>
        <taxon>Pseudomonadati</taxon>
        <taxon>Pseudomonadota</taxon>
        <taxon>Gammaproteobacteria</taxon>
        <taxon>Chromatiales</taxon>
        <taxon>Ectothiorhodospiraceae</taxon>
        <taxon>Spiribacter</taxon>
    </lineage>
</organism>
<dbReference type="EMBL" id="VIFK01000012">
    <property type="protein sequence ID" value="TQF00464.1"/>
    <property type="molecule type" value="Genomic_DNA"/>
</dbReference>
<dbReference type="PANTHER" id="PTHR22946">
    <property type="entry name" value="DIENELACTONE HYDROLASE DOMAIN-CONTAINING PROTEIN-RELATED"/>
    <property type="match status" value="1"/>
</dbReference>
<evidence type="ECO:0000313" key="4">
    <source>
        <dbReference type="Proteomes" id="UP000315400"/>
    </source>
</evidence>
<comment type="caution">
    <text evidence="3">The sequence shown here is derived from an EMBL/GenBank/DDBJ whole genome shotgun (WGS) entry which is preliminary data.</text>
</comment>
<dbReference type="InterPro" id="IPR022742">
    <property type="entry name" value="Hydrolase_4"/>
</dbReference>
<evidence type="ECO:0000256" key="1">
    <source>
        <dbReference type="ARBA" id="ARBA00022801"/>
    </source>
</evidence>
<dbReference type="SUPFAM" id="SSF53474">
    <property type="entry name" value="alpha/beta-Hydrolases"/>
    <property type="match status" value="1"/>
</dbReference>
<feature type="domain" description="Serine aminopeptidase S33" evidence="2">
    <location>
        <begin position="65"/>
        <end position="184"/>
    </location>
</feature>
<evidence type="ECO:0000313" key="3">
    <source>
        <dbReference type="EMBL" id="TQF00464.1"/>
    </source>
</evidence>
<name>A0A540VWI9_9GAMM</name>
<dbReference type="InterPro" id="IPR050261">
    <property type="entry name" value="FrsA_esterase"/>
</dbReference>
<dbReference type="PANTHER" id="PTHR22946:SF9">
    <property type="entry name" value="POLYKETIDE TRANSFERASE AF380"/>
    <property type="match status" value="1"/>
</dbReference>
<protein>
    <submittedName>
        <fullName evidence="3">Lysophospholipase</fullName>
    </submittedName>
</protein>
<evidence type="ECO:0000259" key="2">
    <source>
        <dbReference type="Pfam" id="PF12146"/>
    </source>
</evidence>
<proteinExistence type="predicted"/>